<feature type="region of interest" description="Disordered" evidence="8">
    <location>
        <begin position="455"/>
        <end position="486"/>
    </location>
</feature>
<feature type="active site" evidence="6">
    <location>
        <position position="150"/>
    </location>
</feature>
<comment type="caution">
    <text evidence="6">Lacks conserved residue(s) required for the propagation of feature annotation.</text>
</comment>
<organism evidence="10 11">
    <name type="scientific">Orchesella dallaii</name>
    <dbReference type="NCBI Taxonomy" id="48710"/>
    <lineage>
        <taxon>Eukaryota</taxon>
        <taxon>Metazoa</taxon>
        <taxon>Ecdysozoa</taxon>
        <taxon>Arthropoda</taxon>
        <taxon>Hexapoda</taxon>
        <taxon>Collembola</taxon>
        <taxon>Entomobryomorpha</taxon>
        <taxon>Entomobryoidea</taxon>
        <taxon>Orchesellidae</taxon>
        <taxon>Orchesellinae</taxon>
        <taxon>Orchesella</taxon>
    </lineage>
</organism>
<dbReference type="Proteomes" id="UP001642540">
    <property type="component" value="Unassembled WGS sequence"/>
</dbReference>
<reference evidence="10 11" key="1">
    <citation type="submission" date="2024-08" db="EMBL/GenBank/DDBJ databases">
        <authorList>
            <person name="Cucini C."/>
            <person name="Frati F."/>
        </authorList>
    </citation>
    <scope>NUCLEOTIDE SEQUENCE [LARGE SCALE GENOMIC DNA]</scope>
</reference>
<name>A0ABP1PHD3_9HEXA</name>
<dbReference type="PROSITE" id="PS51864">
    <property type="entry name" value="ASTACIN"/>
    <property type="match status" value="1"/>
</dbReference>
<keyword evidence="2 6" id="KW-0479">Metal-binding</keyword>
<feature type="binding site" evidence="6">
    <location>
        <position position="159"/>
    </location>
    <ligand>
        <name>Zn(2+)</name>
        <dbReference type="ChEBI" id="CHEBI:29105"/>
        <note>catalytic</note>
    </ligand>
</feature>
<keyword evidence="7" id="KW-0732">Signal</keyword>
<dbReference type="InterPro" id="IPR024079">
    <property type="entry name" value="MetalloPept_cat_dom_sf"/>
</dbReference>
<dbReference type="PANTHER" id="PTHR10127">
    <property type="entry name" value="DISCOIDIN, CUB, EGF, LAMININ , AND ZINC METALLOPROTEASE DOMAIN CONTAINING"/>
    <property type="match status" value="1"/>
</dbReference>
<feature type="domain" description="Peptidase M12A" evidence="9">
    <location>
        <begin position="50"/>
        <end position="243"/>
    </location>
</feature>
<evidence type="ECO:0000256" key="6">
    <source>
        <dbReference type="PROSITE-ProRule" id="PRU01211"/>
    </source>
</evidence>
<dbReference type="Pfam" id="PF01400">
    <property type="entry name" value="Astacin"/>
    <property type="match status" value="1"/>
</dbReference>
<protein>
    <recommendedName>
        <fullName evidence="7">Metalloendopeptidase</fullName>
        <ecNumber evidence="7">3.4.24.-</ecNumber>
    </recommendedName>
</protein>
<dbReference type="Gene3D" id="3.40.390.10">
    <property type="entry name" value="Collagenase (Catalytic Domain)"/>
    <property type="match status" value="1"/>
</dbReference>
<proteinExistence type="predicted"/>
<keyword evidence="1 6" id="KW-0645">Protease</keyword>
<feature type="chain" id="PRO_5044986561" description="Metalloendopeptidase" evidence="7">
    <location>
        <begin position="30"/>
        <end position="677"/>
    </location>
</feature>
<dbReference type="SUPFAM" id="SSF55486">
    <property type="entry name" value="Metalloproteases ('zincins'), catalytic domain"/>
    <property type="match status" value="1"/>
</dbReference>
<feature type="binding site" evidence="6">
    <location>
        <position position="153"/>
    </location>
    <ligand>
        <name>Zn(2+)</name>
        <dbReference type="ChEBI" id="CHEBI:29105"/>
        <note>catalytic</note>
    </ligand>
</feature>
<evidence type="ECO:0000313" key="10">
    <source>
        <dbReference type="EMBL" id="CAL8067920.1"/>
    </source>
</evidence>
<evidence type="ECO:0000256" key="4">
    <source>
        <dbReference type="ARBA" id="ARBA00022833"/>
    </source>
</evidence>
<dbReference type="InterPro" id="IPR006026">
    <property type="entry name" value="Peptidase_Metallo"/>
</dbReference>
<feature type="binding site" evidence="6">
    <location>
        <position position="149"/>
    </location>
    <ligand>
        <name>Zn(2+)</name>
        <dbReference type="ChEBI" id="CHEBI:29105"/>
        <note>catalytic</note>
    </ligand>
</feature>
<accession>A0ABP1PHD3</accession>
<dbReference type="SMART" id="SM00235">
    <property type="entry name" value="ZnMc"/>
    <property type="match status" value="1"/>
</dbReference>
<comment type="cofactor">
    <cofactor evidence="6 7">
        <name>Zn(2+)</name>
        <dbReference type="ChEBI" id="CHEBI:29105"/>
    </cofactor>
    <text evidence="6 7">Binds 1 zinc ion per subunit.</text>
</comment>
<dbReference type="EMBL" id="CAXLJM020000001">
    <property type="protein sequence ID" value="CAL8067920.1"/>
    <property type="molecule type" value="Genomic_DNA"/>
</dbReference>
<evidence type="ECO:0000256" key="1">
    <source>
        <dbReference type="ARBA" id="ARBA00022670"/>
    </source>
</evidence>
<evidence type="ECO:0000256" key="3">
    <source>
        <dbReference type="ARBA" id="ARBA00022801"/>
    </source>
</evidence>
<dbReference type="EC" id="3.4.24.-" evidence="7"/>
<keyword evidence="4 6" id="KW-0862">Zinc</keyword>
<comment type="caution">
    <text evidence="10">The sequence shown here is derived from an EMBL/GenBank/DDBJ whole genome shotgun (WGS) entry which is preliminary data.</text>
</comment>
<keyword evidence="5 6" id="KW-0482">Metalloprotease</keyword>
<evidence type="ECO:0000256" key="2">
    <source>
        <dbReference type="ARBA" id="ARBA00022723"/>
    </source>
</evidence>
<keyword evidence="3 6" id="KW-0378">Hydrolase</keyword>
<keyword evidence="11" id="KW-1185">Reference proteome</keyword>
<feature type="signal peptide" evidence="7">
    <location>
        <begin position="1"/>
        <end position="29"/>
    </location>
</feature>
<evidence type="ECO:0000313" key="11">
    <source>
        <dbReference type="Proteomes" id="UP001642540"/>
    </source>
</evidence>
<evidence type="ECO:0000256" key="7">
    <source>
        <dbReference type="RuleBase" id="RU361183"/>
    </source>
</evidence>
<evidence type="ECO:0000259" key="9">
    <source>
        <dbReference type="PROSITE" id="PS51864"/>
    </source>
</evidence>
<gene>
    <name evidence="10" type="ORF">ODALV1_LOCUS24</name>
</gene>
<dbReference type="InterPro" id="IPR001506">
    <property type="entry name" value="Peptidase_M12A"/>
</dbReference>
<evidence type="ECO:0000256" key="8">
    <source>
        <dbReference type="SAM" id="MobiDB-lite"/>
    </source>
</evidence>
<dbReference type="PANTHER" id="PTHR10127:SF780">
    <property type="entry name" value="METALLOENDOPEPTIDASE"/>
    <property type="match status" value="1"/>
</dbReference>
<dbReference type="PRINTS" id="PR00480">
    <property type="entry name" value="ASTACIN"/>
</dbReference>
<sequence length="677" mass="76923">MATFETLPKRVKILSIFLILIIKVHISNGFSSCETPDGWQVSGSLEDQENTIDDSYLRRNSKRMWENAQVAYVLHKSLTEENKQEVLKAFEEYHTKTCIRFKPKQSFDKDYVSIEINNEVCGHANVCRQGGYQYARFGSHCRNMNTMVHELGHTLCLYHEHQRKDRDNYLSFGNCRQNETDSIIQNATPLGLYDYQSVMHYQCGLGCKVGWVLEKDVPGCGVDVTPGLSVLDVDNLNALNNCQGCFRHRWINAQQLTQADIANLHNFGHQNLQGVALYPCRTIYKGQIVIGQATFGQGPTQCIIIHYNQVLLVQNNVEVLTIPGGLTQNCYTYSLKRHDQVNFNDAIIAAAKNSNTQEKVYIAYGYVRQWNGMYDSGIGEVTAINGFTNAAHLVFGSNRIDTMEYSVLTCSCVQSTTGSQVISTSISSDSAHDVHPWLNDNWSETQSIENTETWDDEDFSNQFPSRDGSYEDIFPTTPSRSSDETLNDNFGDDYIWSSEDSKSAEDLLETQFSDEAAISGDTTITGNWWPSSNSFGDSDILTDFGKQKFPNIEISNEWVEKNESPYQIDLTNEREEIGLDDRSMIGDGLYDTWASIENNGLEDLEYIESEYNSFNSLGGTFDRSDNNIFSDEFLNDGILKSTDVDDNRWETSIEEQNQNSNKFYFDEISNENQNWIY</sequence>
<evidence type="ECO:0000256" key="5">
    <source>
        <dbReference type="ARBA" id="ARBA00023049"/>
    </source>
</evidence>